<name>A0A1B2EAF2_9HYPH</name>
<dbReference type="EMBL" id="CP016616">
    <property type="protein sequence ID" value="ANY76907.1"/>
    <property type="molecule type" value="Genomic_DNA"/>
</dbReference>
<reference evidence="2" key="1">
    <citation type="submission" date="2016-07" db="EMBL/GenBank/DDBJ databases">
        <title>Microvirga ossetica sp. nov. a new species of rhizobia isolated from root nodules of the legume species Vicia alpestris Steven originated from North Ossetia region in the Caucasus.</title>
        <authorList>
            <person name="Safronova V.I."/>
            <person name="Kuznetsova I.G."/>
            <person name="Sazanova A.L."/>
            <person name="Belimov A."/>
            <person name="Andronov E."/>
            <person name="Osledkin Y.S."/>
            <person name="Onishchuk O.P."/>
            <person name="Kurchak O.N."/>
            <person name="Shaposhnikov A.I."/>
            <person name="Willems A."/>
            <person name="Tikhonovich I.A."/>
        </authorList>
    </citation>
    <scope>NUCLEOTIDE SEQUENCE [LARGE SCALE GENOMIC DNA]</scope>
    <source>
        <strain evidence="2">V5/3M</strain>
    </source>
</reference>
<proteinExistence type="predicted"/>
<dbReference type="Pfam" id="PF13692">
    <property type="entry name" value="Glyco_trans_1_4"/>
    <property type="match status" value="1"/>
</dbReference>
<sequence length="462" mass="50199">MMSIDDLIDGSIGNGQLTILLVATRDLRGQLTGRKSVLRTTVESLAKLGHRVIVAHFGAGKDSDASGSPGECEQVRYVRIDGPRPWELMIQLGSGFLPGRKSLNECLYLSGRAKTALRDIARAEKVDVVVTDMVRTAVYGEFLGLPWISDLDDLLSLRYGLLAKGQRGLDGLLGYHKAPALRALSWLVRPVLEIILRREAAILARREIAVAQQAGLTLAVSPTEAATLASASSRSIFTTPLSVKGPTGVAPFEDRRCELVFLGAFSYQPNRDAVHKFDNRILGELGSCGLEDVCLHVVGEKGIGYEFSPNIRFEGYVEDLDDELQKYKAMLVPELLQGGIKTKVVHAALNKVVVLAHDTAITGMGLEPDVNVLTWKSSEDLAVLLKRVRSNDDSLPVIAENARLWAEANFGQQRAEAKWRKYLASVMGKSAEASLGPETIPGRERAQTGHNGLSQVAEALGR</sequence>
<evidence type="ECO:0008006" key="3">
    <source>
        <dbReference type="Google" id="ProtNLM"/>
    </source>
</evidence>
<evidence type="ECO:0000256" key="1">
    <source>
        <dbReference type="SAM" id="MobiDB-lite"/>
    </source>
</evidence>
<dbReference type="KEGG" id="moc:BB934_00655"/>
<protein>
    <recommendedName>
        <fullName evidence="3">Glycosyltransferase subfamily 4-like N-terminal domain-containing protein</fullName>
    </recommendedName>
</protein>
<feature type="region of interest" description="Disordered" evidence="1">
    <location>
        <begin position="433"/>
        <end position="462"/>
    </location>
</feature>
<gene>
    <name evidence="2" type="ORF">BB934_00655</name>
</gene>
<accession>A0A1B2EAF2</accession>
<dbReference type="SUPFAM" id="SSF53756">
    <property type="entry name" value="UDP-Glycosyltransferase/glycogen phosphorylase"/>
    <property type="match status" value="1"/>
</dbReference>
<dbReference type="OrthoDB" id="9807209at2"/>
<evidence type="ECO:0000313" key="2">
    <source>
        <dbReference type="EMBL" id="ANY76907.1"/>
    </source>
</evidence>
<dbReference type="AlphaFoldDB" id="A0A1B2EAF2"/>
<dbReference type="RefSeq" id="WP_099507911.1">
    <property type="nucleotide sequence ID" value="NZ_CP016616.1"/>
</dbReference>
<organism evidence="2">
    <name type="scientific">Microvirga ossetica</name>
    <dbReference type="NCBI Taxonomy" id="1882682"/>
    <lineage>
        <taxon>Bacteria</taxon>
        <taxon>Pseudomonadati</taxon>
        <taxon>Pseudomonadota</taxon>
        <taxon>Alphaproteobacteria</taxon>
        <taxon>Hyphomicrobiales</taxon>
        <taxon>Methylobacteriaceae</taxon>
        <taxon>Microvirga</taxon>
    </lineage>
</organism>
<dbReference type="Gene3D" id="3.40.50.2000">
    <property type="entry name" value="Glycogen Phosphorylase B"/>
    <property type="match status" value="2"/>
</dbReference>